<proteinExistence type="predicted"/>
<feature type="compositionally biased region" description="Acidic residues" evidence="1">
    <location>
        <begin position="141"/>
        <end position="166"/>
    </location>
</feature>
<reference evidence="2 3" key="1">
    <citation type="submission" date="2017-08" db="EMBL/GenBank/DDBJ databases">
        <title>Infants hospitalized years apart are colonized by the same room-sourced microbial strains.</title>
        <authorList>
            <person name="Brooks B."/>
            <person name="Olm M.R."/>
            <person name="Firek B.A."/>
            <person name="Baker R."/>
            <person name="Thomas B.C."/>
            <person name="Morowitz M.J."/>
            <person name="Banfield J.F."/>
        </authorList>
    </citation>
    <scope>NUCLEOTIDE SEQUENCE [LARGE SCALE GENOMIC DNA]</scope>
    <source>
        <strain evidence="2">S2_003_000_R2_4</strain>
    </source>
</reference>
<name>A0A2W5X0T3_9CAUL</name>
<feature type="compositionally biased region" description="Basic residues" evidence="1">
    <location>
        <begin position="502"/>
        <end position="511"/>
    </location>
</feature>
<feature type="region of interest" description="Disordered" evidence="1">
    <location>
        <begin position="488"/>
        <end position="535"/>
    </location>
</feature>
<feature type="compositionally biased region" description="Acidic residues" evidence="1">
    <location>
        <begin position="120"/>
        <end position="131"/>
    </location>
</feature>
<accession>A0A2W5X0T3</accession>
<evidence type="ECO:0000313" key="3">
    <source>
        <dbReference type="Proteomes" id="UP000249393"/>
    </source>
</evidence>
<comment type="caution">
    <text evidence="2">The sequence shown here is derived from an EMBL/GenBank/DDBJ whole genome shotgun (WGS) entry which is preliminary data.</text>
</comment>
<evidence type="ECO:0008006" key="4">
    <source>
        <dbReference type="Google" id="ProtNLM"/>
    </source>
</evidence>
<dbReference type="AlphaFoldDB" id="A0A2W5X0T3"/>
<evidence type="ECO:0000256" key="1">
    <source>
        <dbReference type="SAM" id="MobiDB-lite"/>
    </source>
</evidence>
<dbReference type="Proteomes" id="UP000249393">
    <property type="component" value="Unassembled WGS sequence"/>
</dbReference>
<dbReference type="EMBL" id="QFQZ01000032">
    <property type="protein sequence ID" value="PZR34094.1"/>
    <property type="molecule type" value="Genomic_DNA"/>
</dbReference>
<feature type="compositionally biased region" description="Basic residues" evidence="1">
    <location>
        <begin position="400"/>
        <end position="416"/>
    </location>
</feature>
<evidence type="ECO:0000313" key="2">
    <source>
        <dbReference type="EMBL" id="PZR34094.1"/>
    </source>
</evidence>
<gene>
    <name evidence="2" type="ORF">DI526_11440</name>
</gene>
<dbReference type="RefSeq" id="WP_304277761.1">
    <property type="nucleotide sequence ID" value="NZ_QFQZ01000032.1"/>
</dbReference>
<sequence>MTSLHSPAAEAAIPAAHQGGLVTGAAGHGQASSPKATLEALDAEARELIDQWADVDPLPQEVEDRLTAIEDAREAIGDGYGFDAREKARAGVLVVLTPYGEARIDRGFVRPEDQAAPQADDAEGGADDEDGVAPSAREGDGYSDGDEDGADAPWDDEPDAEADAEPAGDPAAPLPERVVADLTAHRTAALRDALAQDPDLAQLALVHALVSRVFGMGAAASCLDIRWGSRELSGYAEGIEESPAALAIAERHRQWARQMPTQAEDLWDFVVGLDGDSRASLLAHCVSLTLDGVRAWERRPVPVLAHVETLASALALDMRAYWRPTGRRYLDRVTKAQVLAAIADAVSPDAAARLSGLRKAEMVEAAEPLLVEAGWLPGVLRTAGWRTILATRASPNPRRTLPRVLRRPRTTARRSPPRTSPPTSTRRRATRPRSPRSSPSRRRRSKDGWPARAARHHCWPCAADPQGSAASVRIGPGCGRLGENCAARRARPAFPAAAKPAPPRRRDRRRGSPPWRQRCATRPGGGRPRSPPGRR</sequence>
<feature type="region of interest" description="Disordered" evidence="1">
    <location>
        <begin position="107"/>
        <end position="173"/>
    </location>
</feature>
<feature type="region of interest" description="Disordered" evidence="1">
    <location>
        <begin position="391"/>
        <end position="451"/>
    </location>
</feature>
<feature type="compositionally biased region" description="Basic residues" evidence="1">
    <location>
        <begin position="425"/>
        <end position="445"/>
    </location>
</feature>
<organism evidence="2 3">
    <name type="scientific">Caulobacter segnis</name>
    <dbReference type="NCBI Taxonomy" id="88688"/>
    <lineage>
        <taxon>Bacteria</taxon>
        <taxon>Pseudomonadati</taxon>
        <taxon>Pseudomonadota</taxon>
        <taxon>Alphaproteobacteria</taxon>
        <taxon>Caulobacterales</taxon>
        <taxon>Caulobacteraceae</taxon>
        <taxon>Caulobacter</taxon>
    </lineage>
</organism>
<protein>
    <recommendedName>
        <fullName evidence="4">Chromosome partitioning protein ParB</fullName>
    </recommendedName>
</protein>